<dbReference type="GO" id="GO:0061700">
    <property type="term" value="C:GATOR2 complex"/>
    <property type="evidence" value="ECO:0007669"/>
    <property type="project" value="TreeGrafter"/>
</dbReference>
<keyword evidence="9" id="KW-1185">Reference proteome</keyword>
<dbReference type="SUPFAM" id="SSF50978">
    <property type="entry name" value="WD40 repeat-like"/>
    <property type="match status" value="1"/>
</dbReference>
<feature type="compositionally biased region" description="Pro residues" evidence="7">
    <location>
        <begin position="14"/>
        <end position="25"/>
    </location>
</feature>
<proteinExistence type="predicted"/>
<feature type="compositionally biased region" description="Basic and acidic residues" evidence="7">
    <location>
        <begin position="700"/>
        <end position="714"/>
    </location>
</feature>
<reference evidence="8" key="1">
    <citation type="submission" date="2019-04" db="EMBL/GenBank/DDBJ databases">
        <title>Sequencing of skin fungus with MAO and IRED activity.</title>
        <authorList>
            <person name="Marsaioli A.J."/>
            <person name="Bonatto J.M.C."/>
            <person name="Reis Junior O."/>
        </authorList>
    </citation>
    <scope>NUCLEOTIDE SEQUENCE</scope>
    <source>
        <strain evidence="8">28M1</strain>
    </source>
</reference>
<feature type="region of interest" description="Disordered" evidence="7">
    <location>
        <begin position="625"/>
        <end position="787"/>
    </location>
</feature>
<feature type="compositionally biased region" description="Polar residues" evidence="7">
    <location>
        <begin position="882"/>
        <end position="896"/>
    </location>
</feature>
<accession>A0A9P5BYK2</accession>
<feature type="region of interest" description="Disordered" evidence="7">
    <location>
        <begin position="833"/>
        <end position="896"/>
    </location>
</feature>
<dbReference type="InterPro" id="IPR015943">
    <property type="entry name" value="WD40/YVTN_repeat-like_dom_sf"/>
</dbReference>
<feature type="compositionally biased region" description="Basic and acidic residues" evidence="7">
    <location>
        <begin position="461"/>
        <end position="472"/>
    </location>
</feature>
<feature type="region of interest" description="Disordered" evidence="7">
    <location>
        <begin position="1186"/>
        <end position="1227"/>
    </location>
</feature>
<keyword evidence="5" id="KW-0862">Zinc</keyword>
<dbReference type="OrthoDB" id="60955at2759"/>
<name>A0A9P5BYK2_9PLEO</name>
<feature type="region of interest" description="Disordered" evidence="7">
    <location>
        <begin position="1317"/>
        <end position="1369"/>
    </location>
</feature>
<feature type="compositionally biased region" description="Low complexity" evidence="7">
    <location>
        <begin position="731"/>
        <end position="742"/>
    </location>
</feature>
<feature type="compositionally biased region" description="Low complexity" evidence="7">
    <location>
        <begin position="920"/>
        <end position="936"/>
    </location>
</feature>
<dbReference type="PANTHER" id="PTHR46200">
    <property type="entry name" value="GATOR COMPLEX PROTEIN WDR24"/>
    <property type="match status" value="1"/>
</dbReference>
<dbReference type="GO" id="GO:1904263">
    <property type="term" value="P:positive regulation of TORC1 signaling"/>
    <property type="evidence" value="ECO:0007669"/>
    <property type="project" value="TreeGrafter"/>
</dbReference>
<dbReference type="Gene3D" id="2.130.10.10">
    <property type="entry name" value="YVTN repeat-like/Quinoprotein amine dehydrogenase"/>
    <property type="match status" value="1"/>
</dbReference>
<evidence type="ECO:0000256" key="1">
    <source>
        <dbReference type="ARBA" id="ARBA00022574"/>
    </source>
</evidence>
<evidence type="ECO:0000256" key="5">
    <source>
        <dbReference type="ARBA" id="ARBA00022833"/>
    </source>
</evidence>
<evidence type="ECO:0000256" key="7">
    <source>
        <dbReference type="SAM" id="MobiDB-lite"/>
    </source>
</evidence>
<dbReference type="GO" id="GO:0005774">
    <property type="term" value="C:vacuolar membrane"/>
    <property type="evidence" value="ECO:0007669"/>
    <property type="project" value="TreeGrafter"/>
</dbReference>
<keyword evidence="4" id="KW-0863">Zinc-finger</keyword>
<feature type="repeat" description="WD" evidence="6">
    <location>
        <begin position="284"/>
        <end position="310"/>
    </location>
</feature>
<dbReference type="GO" id="GO:0008270">
    <property type="term" value="F:zinc ion binding"/>
    <property type="evidence" value="ECO:0007669"/>
    <property type="project" value="UniProtKB-KW"/>
</dbReference>
<feature type="region of interest" description="Disordered" evidence="7">
    <location>
        <begin position="492"/>
        <end position="514"/>
    </location>
</feature>
<dbReference type="PROSITE" id="PS00678">
    <property type="entry name" value="WD_REPEATS_1"/>
    <property type="match status" value="2"/>
</dbReference>
<keyword evidence="1 6" id="KW-0853">WD repeat</keyword>
<sequence>MTDHRRISATASPSIPPAPPPPPPKIKGRSYFERFVAQPLQSAGYASRPPSVQAHRPDGGPLNPLVPKLLGVRTGHLLDATHKTGLDISAIDINRERTHAVLAGKEILKTVRVEGTKIVDETNLRAAVLNYADSHARQREGLGIQDVKWSHGQFSSYIATAVANGKVILYDLNRASVELVRLHEHTRQVHKLAFNPHQGHLLLSASHDATVRLWDLRTLRRDVACTSRDQFSGISGGIRDVQWSPTDGMEFAFGTDNGTIQRWDFRHNKGPKQKIPAHDQKTCTSIDWHPDGKHLLSAGVDRTLKVWDFSIDGRRQKPAYVLTTPYPVHRARWRPPYWSDEFHEKGSFQCTQVATSYDRDHPVVHVWDFRRPHLPYREINKFRSPPSDMLWQTRDTLWTVGREGIFQQNDVHHAPKTTERRPLQAIAISPNGEMSGVAQKRTKPRRPTNLSYNDDMFLGAPHDKHGSLEKSSLRSSADGSFEDSFGSLAMKRHHGRTASNRSAKSYGSTPPSDVTPKVMFLPDAMSNQSEQFQPDQLAFRGVLPGVVNVQIFAYLAQKYKAQSLPDRPILESYLELEQPFQQNAEYAQRAAYHRLAQTWTLMGAAMAQATKRRAELHRSMRMKDKKAKFEDPNNISGQLHAQPKPFGAPQNPAVRAILGTLDKPRPASPLSTPASHVESTSQLATPLARPVNTSDLAPVDPRRPELPDPDHDDNINLPPSVMGVPQKDKQSSQPSMSQSKTSGAHWYDSPEGLEERRAAAGSWRASPRIPLNLNPVPTRNNNPNVPPPLERHDSGESFAMFSASTDSQHGSFVSGSFESVNSDLRGMDGLSTGWQHSSEKSSFGRSTGTANVDQGPLLSPTTKPAPGTVPVPTSEARRLDGGTSQDNTGHLMPPNSTERFTQEIDALKRTNQLMRHDSSESSAYASSRESTSFSSTNDADMEASGTIIPEAFDEPRSPQILKPVVTSPVLTKTVSQSTVPTKDSQLLLSDYQALTIDAESSSAFTVVGLLNSILQFHTDTLSDAQFPSLLILLLAPLLPQTHAPSNSSDFDVDDVLNAFTETFTALGLTRKQAEHILSSQLSELVATGINPYQAESILSSYHAQMHSLSLFNSAASLRRLAYPAFPAVYEQALKDTQLGLLCLSCKSPINNPKDKMRCESCKRAQAPCPICWGKYPAFEPITAKRKLKSKHSHDKGHKRKGSATITSAAVPLDDSDSGPSPSTPEKWMPTPATLWTWCSLCGHGGHSNCLSTWFADAALSDGACPTEGCLCDCVSGNRRDEKMAELLRKKAAKEASKAVKNGDDWKVRESRAVSAVRGTFGETGSQPPSPGSQQQRGQTPIGGRKADNKKVRVLAPASGIGPQMGASST</sequence>
<evidence type="ECO:0000313" key="9">
    <source>
        <dbReference type="Proteomes" id="UP000758155"/>
    </source>
</evidence>
<dbReference type="GO" id="GO:0005829">
    <property type="term" value="C:cytosol"/>
    <property type="evidence" value="ECO:0007669"/>
    <property type="project" value="TreeGrafter"/>
</dbReference>
<feature type="region of interest" description="Disordered" evidence="7">
    <location>
        <begin position="915"/>
        <end position="940"/>
    </location>
</feature>
<feature type="compositionally biased region" description="Basic residues" evidence="7">
    <location>
        <begin position="1186"/>
        <end position="1201"/>
    </location>
</feature>
<comment type="caution">
    <text evidence="8">The sequence shown here is derived from an EMBL/GenBank/DDBJ whole genome shotgun (WGS) entry which is preliminary data.</text>
</comment>
<feature type="repeat" description="WD" evidence="6">
    <location>
        <begin position="182"/>
        <end position="224"/>
    </location>
</feature>
<dbReference type="Pfam" id="PF00400">
    <property type="entry name" value="WD40"/>
    <property type="match status" value="2"/>
</dbReference>
<organism evidence="8 9">
    <name type="scientific">Didymella heteroderae</name>
    <dbReference type="NCBI Taxonomy" id="1769908"/>
    <lineage>
        <taxon>Eukaryota</taxon>
        <taxon>Fungi</taxon>
        <taxon>Dikarya</taxon>
        <taxon>Ascomycota</taxon>
        <taxon>Pezizomycotina</taxon>
        <taxon>Dothideomycetes</taxon>
        <taxon>Pleosporomycetidae</taxon>
        <taxon>Pleosporales</taxon>
        <taxon>Pleosporineae</taxon>
        <taxon>Didymellaceae</taxon>
        <taxon>Didymella</taxon>
    </lineage>
</organism>
<feature type="compositionally biased region" description="Low complexity" evidence="7">
    <location>
        <begin position="770"/>
        <end position="783"/>
    </location>
</feature>
<evidence type="ECO:0000313" key="8">
    <source>
        <dbReference type="EMBL" id="KAF3035558.1"/>
    </source>
</evidence>
<feature type="region of interest" description="Disordered" evidence="7">
    <location>
        <begin position="1"/>
        <end position="28"/>
    </location>
</feature>
<evidence type="ECO:0000256" key="2">
    <source>
        <dbReference type="ARBA" id="ARBA00022723"/>
    </source>
</evidence>
<protein>
    <submittedName>
        <fullName evidence="8">SEA (Seh1-associated) complex subunit</fullName>
    </submittedName>
</protein>
<evidence type="ECO:0000256" key="3">
    <source>
        <dbReference type="ARBA" id="ARBA00022737"/>
    </source>
</evidence>
<dbReference type="Proteomes" id="UP000758155">
    <property type="component" value="Unassembled WGS sequence"/>
</dbReference>
<feature type="compositionally biased region" description="Polar residues" evidence="7">
    <location>
        <begin position="833"/>
        <end position="852"/>
    </location>
</feature>
<dbReference type="InterPro" id="IPR019775">
    <property type="entry name" value="WD40_repeat_CS"/>
</dbReference>
<dbReference type="GO" id="GO:0016239">
    <property type="term" value="P:positive regulation of macroautophagy"/>
    <property type="evidence" value="ECO:0007669"/>
    <property type="project" value="TreeGrafter"/>
</dbReference>
<feature type="compositionally biased region" description="Polar residues" evidence="7">
    <location>
        <begin position="669"/>
        <end position="684"/>
    </location>
</feature>
<dbReference type="InterPro" id="IPR036322">
    <property type="entry name" value="WD40_repeat_dom_sf"/>
</dbReference>
<feature type="compositionally biased region" description="Polar residues" evidence="7">
    <location>
        <begin position="497"/>
        <end position="512"/>
    </location>
</feature>
<dbReference type="PANTHER" id="PTHR46200:SF1">
    <property type="entry name" value="GATOR COMPLEX PROTEIN WDR24"/>
    <property type="match status" value="1"/>
</dbReference>
<keyword evidence="3" id="KW-0677">Repeat</keyword>
<dbReference type="InterPro" id="IPR001680">
    <property type="entry name" value="WD40_rpt"/>
</dbReference>
<dbReference type="SMART" id="SM00320">
    <property type="entry name" value="WD40"/>
    <property type="match status" value="4"/>
</dbReference>
<dbReference type="InterPro" id="IPR037590">
    <property type="entry name" value="WDR24"/>
</dbReference>
<dbReference type="PROSITE" id="PS50082">
    <property type="entry name" value="WD_REPEATS_2"/>
    <property type="match status" value="2"/>
</dbReference>
<dbReference type="PROSITE" id="PS50294">
    <property type="entry name" value="WD_REPEATS_REGION"/>
    <property type="match status" value="2"/>
</dbReference>
<feature type="region of interest" description="Disordered" evidence="7">
    <location>
        <begin position="433"/>
        <end position="477"/>
    </location>
</feature>
<gene>
    <name evidence="8" type="primary">RTC1</name>
    <name evidence="8" type="ORF">E8E12_004360</name>
</gene>
<evidence type="ECO:0000256" key="6">
    <source>
        <dbReference type="PROSITE-ProRule" id="PRU00221"/>
    </source>
</evidence>
<evidence type="ECO:0000256" key="4">
    <source>
        <dbReference type="ARBA" id="ARBA00022771"/>
    </source>
</evidence>
<dbReference type="EMBL" id="SWKV01000057">
    <property type="protein sequence ID" value="KAF3035558.1"/>
    <property type="molecule type" value="Genomic_DNA"/>
</dbReference>
<keyword evidence="2" id="KW-0479">Metal-binding</keyword>